<accession>Q6IJ40</accession>
<name>Q6IJ40_DROME</name>
<evidence type="ECO:0000313" key="1">
    <source>
        <dbReference type="EMBL" id="DAA04381.1"/>
    </source>
</evidence>
<organism evidence="1">
    <name type="scientific">Drosophila melanogaster</name>
    <name type="common">Fruit fly</name>
    <dbReference type="NCBI Taxonomy" id="7227"/>
    <lineage>
        <taxon>Eukaryota</taxon>
        <taxon>Metazoa</taxon>
        <taxon>Ecdysozoa</taxon>
        <taxon>Arthropoda</taxon>
        <taxon>Hexapoda</taxon>
        <taxon>Insecta</taxon>
        <taxon>Pterygota</taxon>
        <taxon>Neoptera</taxon>
        <taxon>Endopterygota</taxon>
        <taxon>Diptera</taxon>
        <taxon>Brachycera</taxon>
        <taxon>Muscomorpha</taxon>
        <taxon>Ephydroidea</taxon>
        <taxon>Drosophilidae</taxon>
        <taxon>Drosophila</taxon>
        <taxon>Sophophora</taxon>
    </lineage>
</organism>
<protein>
    <submittedName>
        <fullName evidence="1">HDC16023</fullName>
    </submittedName>
</protein>
<sequence>MNCVNCGHCVCSHRAKKLVASAAKCQCPDRKDERPCQLGSGAAGRKDAGEWGTWEKRMCFSGYNAADTHNFTAGAYRRQNLNHCVASSAFCYNLRFMGDILQFTLSQKHFATDRKLFRATLSRPHSHKPENTARSSPKDFIFECDNSCGYFPEAIQIQTQTHWRFIWQTAD</sequence>
<proteinExistence type="predicted"/>
<reference evidence="1" key="1">
    <citation type="journal article" date="2003" name="Genome Biol.">
        <title>An integrated gene annotation and transcriptional profiling approach towards the full gene content of the Drosophila genome.</title>
        <authorList>
            <person name="Hild M."/>
            <person name="Beckmann B."/>
            <person name="Haas S.A."/>
            <person name="Koch B."/>
            <person name="Solovyev V."/>
            <person name="Busold C."/>
            <person name="Fellenberg K."/>
            <person name="Boutros M."/>
            <person name="Vingron M."/>
            <person name="Sauer F."/>
            <person name="Hoheisel J.D."/>
            <person name="Paro R."/>
        </authorList>
    </citation>
    <scope>NUCLEOTIDE SEQUENCE</scope>
</reference>
<dbReference type="EMBL" id="BK002876">
    <property type="protein sequence ID" value="DAA04381.1"/>
    <property type="molecule type" value="Genomic_DNA"/>
</dbReference>
<dbReference type="AlphaFoldDB" id="Q6IJ40"/>
<gene>
    <name evidence="1" type="ORF">HDC16023</name>
</gene>